<organism evidence="9 10">
    <name type="scientific">Paenibacillus chondroitinus</name>
    <dbReference type="NCBI Taxonomy" id="59842"/>
    <lineage>
        <taxon>Bacteria</taxon>
        <taxon>Bacillati</taxon>
        <taxon>Bacillota</taxon>
        <taxon>Bacilli</taxon>
        <taxon>Bacillales</taxon>
        <taxon>Paenibacillaceae</taxon>
        <taxon>Paenibacillus</taxon>
    </lineage>
</organism>
<comment type="similarity">
    <text evidence="2">Belongs to the amino acid-polyamine-organocation (APC) superfamily. Spore germination protein (SGP) (TC 2.A.3.9) family.</text>
</comment>
<keyword evidence="6 8" id="KW-1133">Transmembrane helix</keyword>
<evidence type="ECO:0000256" key="4">
    <source>
        <dbReference type="ARBA" id="ARBA00022544"/>
    </source>
</evidence>
<evidence type="ECO:0000256" key="1">
    <source>
        <dbReference type="ARBA" id="ARBA00004141"/>
    </source>
</evidence>
<evidence type="ECO:0000256" key="8">
    <source>
        <dbReference type="SAM" id="Phobius"/>
    </source>
</evidence>
<dbReference type="Proteomes" id="UP001355653">
    <property type="component" value="Unassembled WGS sequence"/>
</dbReference>
<evidence type="ECO:0000256" key="2">
    <source>
        <dbReference type="ARBA" id="ARBA00007998"/>
    </source>
</evidence>
<reference evidence="9 10" key="1">
    <citation type="submission" date="2023-03" db="EMBL/GenBank/DDBJ databases">
        <title>Bacillus Genome Sequencing.</title>
        <authorList>
            <person name="Dunlap C."/>
        </authorList>
    </citation>
    <scope>NUCLEOTIDE SEQUENCE [LARGE SCALE GENOMIC DNA]</scope>
    <source>
        <strain evidence="9 10">NRS-1351</strain>
    </source>
</reference>
<feature type="transmembrane region" description="Helical" evidence="8">
    <location>
        <begin position="139"/>
        <end position="160"/>
    </location>
</feature>
<feature type="transmembrane region" description="Helical" evidence="8">
    <location>
        <begin position="34"/>
        <end position="53"/>
    </location>
</feature>
<feature type="transmembrane region" description="Helical" evidence="8">
    <location>
        <begin position="329"/>
        <end position="350"/>
    </location>
</feature>
<comment type="caution">
    <text evidence="9">The sequence shown here is derived from an EMBL/GenBank/DDBJ whole genome shotgun (WGS) entry which is preliminary data.</text>
</comment>
<keyword evidence="3" id="KW-0813">Transport</keyword>
<evidence type="ECO:0000313" key="10">
    <source>
        <dbReference type="Proteomes" id="UP001355653"/>
    </source>
</evidence>
<dbReference type="PANTHER" id="PTHR34975:SF2">
    <property type="entry name" value="SPORE GERMINATION PROTEIN A2"/>
    <property type="match status" value="1"/>
</dbReference>
<sequence length="357" mass="40982">MSNRALLTMFVVVHLSLYFYIYPVKMIEATSSGHWEPILVGFLIEMCCVWGYVKGLSAFPGKDIVDICTTVMGKWLALLLLIPLLLYFFLSSNITHSFEMASISILLLPNTPTYFILFLYIIPLYIAWKGYEAISRGGILVFICVLPLVIFSLVSSMSNFDLDNIFPIYDTRLSFFKKPMFYSAFFAHAGFLFLGFVKMNYKFPMRKVAPILGVLLIFALCSVYVPMLIFGQESIIYFRFPNVLTSDTVDSEWVVFDWLPTFFVIAMIAIAMVEAAVSFWMMATLIEKLFMKKRSKQKRGIAVIIVAIPSYFFSLYLDNIDTLARYTHVSTYLCFYSIIGIPLAVIFMSLRYRRKPA</sequence>
<feature type="transmembrane region" description="Helical" evidence="8">
    <location>
        <begin position="65"/>
        <end position="90"/>
    </location>
</feature>
<comment type="subcellular location">
    <subcellularLocation>
        <location evidence="1">Membrane</location>
        <topology evidence="1">Multi-pass membrane protein</topology>
    </subcellularLocation>
</comment>
<accession>A0ABU6DFQ5</accession>
<keyword evidence="4" id="KW-0309">Germination</keyword>
<feature type="transmembrane region" description="Helical" evidence="8">
    <location>
        <begin position="102"/>
        <end position="127"/>
    </location>
</feature>
<keyword evidence="10" id="KW-1185">Reference proteome</keyword>
<dbReference type="PANTHER" id="PTHR34975">
    <property type="entry name" value="SPORE GERMINATION PROTEIN A2"/>
    <property type="match status" value="1"/>
</dbReference>
<dbReference type="EMBL" id="JAROBY010000028">
    <property type="protein sequence ID" value="MEB4795798.1"/>
    <property type="molecule type" value="Genomic_DNA"/>
</dbReference>
<protein>
    <submittedName>
        <fullName evidence="9">GerAB/ArcD/ProY family transporter</fullName>
    </submittedName>
</protein>
<keyword evidence="7 8" id="KW-0472">Membrane</keyword>
<feature type="transmembrane region" description="Helical" evidence="8">
    <location>
        <begin position="180"/>
        <end position="197"/>
    </location>
</feature>
<proteinExistence type="inferred from homology"/>
<dbReference type="RefSeq" id="WP_127456615.1">
    <property type="nucleotide sequence ID" value="NZ_JAROBY010000028.1"/>
</dbReference>
<evidence type="ECO:0000313" key="9">
    <source>
        <dbReference type="EMBL" id="MEB4795798.1"/>
    </source>
</evidence>
<dbReference type="InterPro" id="IPR004761">
    <property type="entry name" value="Spore_GerAB"/>
</dbReference>
<evidence type="ECO:0000256" key="5">
    <source>
        <dbReference type="ARBA" id="ARBA00022692"/>
    </source>
</evidence>
<dbReference type="Pfam" id="PF03845">
    <property type="entry name" value="Spore_permease"/>
    <property type="match status" value="1"/>
</dbReference>
<evidence type="ECO:0000256" key="6">
    <source>
        <dbReference type="ARBA" id="ARBA00022989"/>
    </source>
</evidence>
<evidence type="ECO:0000256" key="7">
    <source>
        <dbReference type="ARBA" id="ARBA00023136"/>
    </source>
</evidence>
<feature type="transmembrane region" description="Helical" evidence="8">
    <location>
        <begin position="209"/>
        <end position="238"/>
    </location>
</feature>
<gene>
    <name evidence="9" type="ORF">P5G65_18000</name>
</gene>
<keyword evidence="5 8" id="KW-0812">Transmembrane</keyword>
<feature type="transmembrane region" description="Helical" evidence="8">
    <location>
        <begin position="300"/>
        <end position="317"/>
    </location>
</feature>
<name>A0ABU6DFQ5_9BACL</name>
<feature type="transmembrane region" description="Helical" evidence="8">
    <location>
        <begin position="5"/>
        <end position="22"/>
    </location>
</feature>
<feature type="transmembrane region" description="Helical" evidence="8">
    <location>
        <begin position="258"/>
        <end position="280"/>
    </location>
</feature>
<evidence type="ECO:0000256" key="3">
    <source>
        <dbReference type="ARBA" id="ARBA00022448"/>
    </source>
</evidence>